<keyword evidence="6 7" id="KW-0472">Membrane</keyword>
<evidence type="ECO:0000256" key="7">
    <source>
        <dbReference type="SAM" id="Phobius"/>
    </source>
</evidence>
<reference evidence="8" key="1">
    <citation type="submission" date="2019-09" db="EMBL/GenBank/DDBJ databases">
        <title>Characterisation of the sponge microbiome using genome-centric metagenomics.</title>
        <authorList>
            <person name="Engelberts J.P."/>
            <person name="Robbins S.J."/>
            <person name="De Goeij J.M."/>
            <person name="Aranda M."/>
            <person name="Bell S.C."/>
            <person name="Webster N.S."/>
        </authorList>
    </citation>
    <scope>NUCLEOTIDE SEQUENCE</scope>
    <source>
        <strain evidence="8">SB0662_bin_9</strain>
    </source>
</reference>
<accession>A0A6B1DQI7</accession>
<evidence type="ECO:0000256" key="3">
    <source>
        <dbReference type="ARBA" id="ARBA00022475"/>
    </source>
</evidence>
<dbReference type="PANTHER" id="PTHR34583">
    <property type="entry name" value="ANTIPORTER SUBUNIT MNHC2-RELATED"/>
    <property type="match status" value="1"/>
</dbReference>
<evidence type="ECO:0000256" key="4">
    <source>
        <dbReference type="ARBA" id="ARBA00022692"/>
    </source>
</evidence>
<evidence type="ECO:0000256" key="5">
    <source>
        <dbReference type="ARBA" id="ARBA00022989"/>
    </source>
</evidence>
<keyword evidence="5 7" id="KW-1133">Transmembrane helix</keyword>
<organism evidence="8">
    <name type="scientific">Caldilineaceae bacterium SB0662_bin_9</name>
    <dbReference type="NCBI Taxonomy" id="2605258"/>
    <lineage>
        <taxon>Bacteria</taxon>
        <taxon>Bacillati</taxon>
        <taxon>Chloroflexota</taxon>
        <taxon>Caldilineae</taxon>
        <taxon>Caldilineales</taxon>
        <taxon>Caldilineaceae</taxon>
    </lineage>
</organism>
<dbReference type="EMBL" id="VXPY01000013">
    <property type="protein sequence ID" value="MYD89055.1"/>
    <property type="molecule type" value="Genomic_DNA"/>
</dbReference>
<proteinExistence type="inferred from homology"/>
<feature type="transmembrane region" description="Helical" evidence="7">
    <location>
        <begin position="79"/>
        <end position="100"/>
    </location>
</feature>
<feature type="transmembrane region" description="Helical" evidence="7">
    <location>
        <begin position="6"/>
        <end position="23"/>
    </location>
</feature>
<dbReference type="InterPro" id="IPR039428">
    <property type="entry name" value="NUOK/Mnh_C1-like"/>
</dbReference>
<evidence type="ECO:0008006" key="9">
    <source>
        <dbReference type="Google" id="ProtNLM"/>
    </source>
</evidence>
<dbReference type="Gene3D" id="1.10.287.3510">
    <property type="match status" value="1"/>
</dbReference>
<evidence type="ECO:0000256" key="6">
    <source>
        <dbReference type="ARBA" id="ARBA00023136"/>
    </source>
</evidence>
<dbReference type="InterPro" id="IPR050601">
    <property type="entry name" value="CPA3_antiporter_subunitC"/>
</dbReference>
<dbReference type="AlphaFoldDB" id="A0A6B1DQI7"/>
<gene>
    <name evidence="8" type="ORF">F4Y08_01780</name>
</gene>
<comment type="similarity">
    <text evidence="2">Belongs to the CPA3 antiporters (TC 2.A.63) subunit C family.</text>
</comment>
<dbReference type="GO" id="GO:0005886">
    <property type="term" value="C:plasma membrane"/>
    <property type="evidence" value="ECO:0007669"/>
    <property type="project" value="UniProtKB-SubCell"/>
</dbReference>
<comment type="caution">
    <text evidence="8">The sequence shown here is derived from an EMBL/GenBank/DDBJ whole genome shotgun (WGS) entry which is preliminary data.</text>
</comment>
<evidence type="ECO:0000313" key="8">
    <source>
        <dbReference type="EMBL" id="MYD89055.1"/>
    </source>
</evidence>
<comment type="subcellular location">
    <subcellularLocation>
        <location evidence="1">Cell membrane</location>
        <topology evidence="1">Multi-pass membrane protein</topology>
    </subcellularLocation>
</comment>
<dbReference type="Pfam" id="PF00420">
    <property type="entry name" value="Oxidored_q2"/>
    <property type="match status" value="1"/>
</dbReference>
<dbReference type="PANTHER" id="PTHR34583:SF2">
    <property type="entry name" value="ANTIPORTER SUBUNIT MNHC2-RELATED"/>
    <property type="match status" value="1"/>
</dbReference>
<evidence type="ECO:0000256" key="1">
    <source>
        <dbReference type="ARBA" id="ARBA00004651"/>
    </source>
</evidence>
<evidence type="ECO:0000256" key="2">
    <source>
        <dbReference type="ARBA" id="ARBA00010388"/>
    </source>
</evidence>
<keyword evidence="4 7" id="KW-0812">Transmembrane</keyword>
<feature type="transmembrane region" description="Helical" evidence="7">
    <location>
        <begin position="30"/>
        <end position="59"/>
    </location>
</feature>
<protein>
    <recommendedName>
        <fullName evidence="9">Na+/H+ antiporter subunit C</fullName>
    </recommendedName>
</protein>
<keyword evidence="3" id="KW-1003">Cell membrane</keyword>
<sequence>MMSVLLLALLVMLLLGSGTYLILRQHAMKLILGLGLISHAFNLIIFSATGLTAGTVPILPLPPRKADELPEAGHFADPLPHALILTAIVIGFGVTAYLIALIQRLHEVRDGADYSAGTAYHDVEHFSPGRTGEPDDYLYLEDTVNEPPIGRAGADALGEAQ</sequence>
<name>A0A6B1DQI7_9CHLR</name>